<comment type="caution">
    <text evidence="2">The sequence shown here is derived from an EMBL/GenBank/DDBJ whole genome shotgun (WGS) entry which is preliminary data.</text>
</comment>
<feature type="region of interest" description="Disordered" evidence="1">
    <location>
        <begin position="93"/>
        <end position="115"/>
    </location>
</feature>
<organism evidence="2 3">
    <name type="scientific">Rotaria magnacalcarata</name>
    <dbReference type="NCBI Taxonomy" id="392030"/>
    <lineage>
        <taxon>Eukaryota</taxon>
        <taxon>Metazoa</taxon>
        <taxon>Spiralia</taxon>
        <taxon>Gnathifera</taxon>
        <taxon>Rotifera</taxon>
        <taxon>Eurotatoria</taxon>
        <taxon>Bdelloidea</taxon>
        <taxon>Philodinida</taxon>
        <taxon>Philodinidae</taxon>
        <taxon>Rotaria</taxon>
    </lineage>
</organism>
<feature type="non-terminal residue" evidence="2">
    <location>
        <position position="1"/>
    </location>
</feature>
<evidence type="ECO:0000256" key="1">
    <source>
        <dbReference type="SAM" id="MobiDB-lite"/>
    </source>
</evidence>
<feature type="non-terminal residue" evidence="2">
    <location>
        <position position="177"/>
    </location>
</feature>
<protein>
    <submittedName>
        <fullName evidence="2">Uncharacterized protein</fullName>
    </submittedName>
</protein>
<accession>A0A8S3JXK2</accession>
<dbReference type="AlphaFoldDB" id="A0A8S3JXK2"/>
<evidence type="ECO:0000313" key="3">
    <source>
        <dbReference type="Proteomes" id="UP000676336"/>
    </source>
</evidence>
<name>A0A8S3JXK2_9BILA</name>
<dbReference type="Proteomes" id="UP000676336">
    <property type="component" value="Unassembled WGS sequence"/>
</dbReference>
<dbReference type="EMBL" id="CAJOBI010357338">
    <property type="protein sequence ID" value="CAF5224577.1"/>
    <property type="molecule type" value="Genomic_DNA"/>
</dbReference>
<evidence type="ECO:0000313" key="2">
    <source>
        <dbReference type="EMBL" id="CAF5224577.1"/>
    </source>
</evidence>
<sequence length="177" mass="19520">VPNNATTFDEDLVQSTTMMRLTHEHADESLSQTNKNLEIVTNYCVNHHQAVISSQAQTTLADKDLEMASTLLLSLDQEIDEAALVNSIAALSTDGNTTSDTNESLSSNLPTNTESNNHSLIQNLDQQKTFSATEPLLKESLDRFTDSIMLRILDILPDTVYKLSELVVTTMHRNGIA</sequence>
<gene>
    <name evidence="2" type="ORF">SMN809_LOCUS83869</name>
</gene>
<reference evidence="2" key="1">
    <citation type="submission" date="2021-02" db="EMBL/GenBank/DDBJ databases">
        <authorList>
            <person name="Nowell W R."/>
        </authorList>
    </citation>
    <scope>NUCLEOTIDE SEQUENCE</scope>
</reference>
<proteinExistence type="predicted"/>